<comment type="similarity">
    <text evidence="1">Belongs to the peptidase S33 family.</text>
</comment>
<dbReference type="InterPro" id="IPR005945">
    <property type="entry name" value="Pro_imino_pep"/>
</dbReference>
<dbReference type="PANTHER" id="PTHR43194">
    <property type="entry name" value="HYDROLASE ALPHA/BETA FOLD FAMILY"/>
    <property type="match status" value="1"/>
</dbReference>
<dbReference type="EMBL" id="JBBXMP010000030">
    <property type="protein sequence ID" value="KAL0067013.1"/>
    <property type="molecule type" value="Genomic_DNA"/>
</dbReference>
<accession>A0ABR3A054</accession>
<dbReference type="InterPro" id="IPR000073">
    <property type="entry name" value="AB_hydrolase_1"/>
</dbReference>
<gene>
    <name evidence="4" type="ORF">AAF712_006002</name>
</gene>
<evidence type="ECO:0000259" key="3">
    <source>
        <dbReference type="Pfam" id="PF12697"/>
    </source>
</evidence>
<dbReference type="InterPro" id="IPR029058">
    <property type="entry name" value="AB_hydrolase_fold"/>
</dbReference>
<sequence>MAESDVPITTGTIDFTTGDRVFKTWYRIVGDLKTSQKRPIVMLHGGPGYNYTYMKPHDRLYKNAGIPVVYYNQIGLRDYPDAPAEFWTIDLYNDELENVVKQLGVEDDFDLLGHSWGGVFGSDYAARRIHPGLKHLILANTFSSSKLYLAGNAHWVEELPADLRDVMQNKDKHTQEEITQASQYYNNLHICSLKPWPEDLMTSLSHGSGNCHPEFKMGKRLKEWSVISDLHRVSCPTLLISSPNDEMWEPAVRPFFLSIPKCKWIDMENATHLPMYEDPEK</sequence>
<dbReference type="SUPFAM" id="SSF53474">
    <property type="entry name" value="alpha/beta-Hydrolases"/>
    <property type="match status" value="1"/>
</dbReference>
<evidence type="ECO:0000313" key="5">
    <source>
        <dbReference type="Proteomes" id="UP001437256"/>
    </source>
</evidence>
<evidence type="ECO:0000256" key="1">
    <source>
        <dbReference type="ARBA" id="ARBA00010088"/>
    </source>
</evidence>
<reference evidence="4 5" key="1">
    <citation type="submission" date="2024-05" db="EMBL/GenBank/DDBJ databases">
        <title>A draft genome resource for the thread blight pathogen Marasmius tenuissimus strain MS-2.</title>
        <authorList>
            <person name="Yulfo-Soto G.E."/>
            <person name="Baruah I.K."/>
            <person name="Amoako-Attah I."/>
            <person name="Bukari Y."/>
            <person name="Meinhardt L.W."/>
            <person name="Bailey B.A."/>
            <person name="Cohen S.P."/>
        </authorList>
    </citation>
    <scope>NUCLEOTIDE SEQUENCE [LARGE SCALE GENOMIC DNA]</scope>
    <source>
        <strain evidence="4 5">MS-2</strain>
    </source>
</reference>
<evidence type="ECO:0000256" key="2">
    <source>
        <dbReference type="ARBA" id="ARBA00022801"/>
    </source>
</evidence>
<proteinExistence type="inferred from homology"/>
<dbReference type="Pfam" id="PF12697">
    <property type="entry name" value="Abhydrolase_6"/>
    <property type="match status" value="1"/>
</dbReference>
<keyword evidence="5" id="KW-1185">Reference proteome</keyword>
<protein>
    <recommendedName>
        <fullName evidence="3">AB hydrolase-1 domain-containing protein</fullName>
    </recommendedName>
</protein>
<dbReference type="InterPro" id="IPR002410">
    <property type="entry name" value="Peptidase_S33"/>
</dbReference>
<evidence type="ECO:0000313" key="4">
    <source>
        <dbReference type="EMBL" id="KAL0067013.1"/>
    </source>
</evidence>
<dbReference type="PIRSF" id="PIRSF005539">
    <property type="entry name" value="Pept_S33_TRI_F1"/>
    <property type="match status" value="1"/>
</dbReference>
<keyword evidence="2" id="KW-0378">Hydrolase</keyword>
<dbReference type="Proteomes" id="UP001437256">
    <property type="component" value="Unassembled WGS sequence"/>
</dbReference>
<dbReference type="InterPro" id="IPR050228">
    <property type="entry name" value="Carboxylesterase_BioH"/>
</dbReference>
<dbReference type="Gene3D" id="3.40.50.1820">
    <property type="entry name" value="alpha/beta hydrolase"/>
    <property type="match status" value="1"/>
</dbReference>
<name>A0ABR3A054_9AGAR</name>
<feature type="domain" description="AB hydrolase-1" evidence="3">
    <location>
        <begin position="40"/>
        <end position="280"/>
    </location>
</feature>
<dbReference type="PRINTS" id="PR00793">
    <property type="entry name" value="PROAMNOPTASE"/>
</dbReference>
<comment type="caution">
    <text evidence="4">The sequence shown here is derived from an EMBL/GenBank/DDBJ whole genome shotgun (WGS) entry which is preliminary data.</text>
</comment>
<dbReference type="PANTHER" id="PTHR43194:SF2">
    <property type="entry name" value="PEROXISOMAL MEMBRANE PROTEIN LPX1"/>
    <property type="match status" value="1"/>
</dbReference>
<organism evidence="4 5">
    <name type="scientific">Marasmius tenuissimus</name>
    <dbReference type="NCBI Taxonomy" id="585030"/>
    <lineage>
        <taxon>Eukaryota</taxon>
        <taxon>Fungi</taxon>
        <taxon>Dikarya</taxon>
        <taxon>Basidiomycota</taxon>
        <taxon>Agaricomycotina</taxon>
        <taxon>Agaricomycetes</taxon>
        <taxon>Agaricomycetidae</taxon>
        <taxon>Agaricales</taxon>
        <taxon>Marasmiineae</taxon>
        <taxon>Marasmiaceae</taxon>
        <taxon>Marasmius</taxon>
    </lineage>
</organism>